<dbReference type="InterPro" id="IPR036942">
    <property type="entry name" value="Beta-barrel_TonB_sf"/>
</dbReference>
<sequence>MRQRTANIGDYVTMGFDEETSGAGTSVKTTLGLLPVIAISAALTSPVLAQEQGVTELDVITVEGGTGSDPRTSLKVERASSNKVTAPLLDTPRTVQVITQRQMEERGASSLADVLRTTPGVTLGTGEGGNPMGDRPFIRGYEASTDTFVDGIRSLGRTSYEAFNLESIEIIKGPGGAYAGRGSTGGSLNMVTKKARLGEDFHEFSGLIGTDSQYRGSYDGNFSVGDNFAARLNLNWQDSEVPGRGGIEDDKFGAAGSFVGQISEATKLTLGLYHNKSESTPDFGIPMANAAFNSRFSTTQFGTGTKQDPWRPVGIADHGQFYGSFLRDFREVTNQAVNLSIDHEFSDTLRLNSTLAYLGNEQKYVVTRPTIQATGPETGWLDRSSRQGYRDTRTLAWATSLSGEANTGAIEHSYVVGFEMSDERQRTGAVSNVPSVGRDPNVLNPNPWAPISGGPVTFGPLQESVRTKTKSVFVFDTLKFNEQWSLNLGARYENFDVEQGTRTRDDNIFSYQAGIVYKPLPNGSIYASFGTSANPSGQCAGQAGGSEGASACTLTAANEDLKPEKNRSYEIGTKWDLFDDRLSVTAALFRTEKTNQRVNDAFGNVELLGSSRAQGIELGVAGNITDQWSISAGYTYTDAKLTDAGFDNIGTSAAPVWVPSADAGNKLHYIAPHSFAVWTTYDVTEKWRVGGGATYTSKRFMNSANTAVLPSQWRVDLMTAYQFNDKAGIQLNVNNVFDEKLYDASHVGLFANVQAGRNATVKFNYKF</sequence>
<evidence type="ECO:0000256" key="8">
    <source>
        <dbReference type="ARBA" id="ARBA00023004"/>
    </source>
</evidence>
<evidence type="ECO:0000256" key="6">
    <source>
        <dbReference type="ARBA" id="ARBA00022692"/>
    </source>
</evidence>
<evidence type="ECO:0000256" key="9">
    <source>
        <dbReference type="ARBA" id="ARBA00023065"/>
    </source>
</evidence>
<dbReference type="RefSeq" id="WP_198478086.1">
    <property type="nucleotide sequence ID" value="NZ_JADGMQ010000018.1"/>
</dbReference>
<evidence type="ECO:0000256" key="7">
    <source>
        <dbReference type="ARBA" id="ARBA00022729"/>
    </source>
</evidence>
<dbReference type="Pfam" id="PF00593">
    <property type="entry name" value="TonB_dep_Rec_b-barrel"/>
    <property type="match status" value="1"/>
</dbReference>
<protein>
    <submittedName>
        <fullName evidence="18">TonB-dependent siderophore receptor</fullName>
    </submittedName>
</protein>
<evidence type="ECO:0000256" key="12">
    <source>
        <dbReference type="ARBA" id="ARBA00023170"/>
    </source>
</evidence>
<keyword evidence="7" id="KW-0732">Signal</keyword>
<comment type="caution">
    <text evidence="18">The sequence shown here is derived from an EMBL/GenBank/DDBJ whole genome shotgun (WGS) entry which is preliminary data.</text>
</comment>
<name>A0ABS0SGZ2_9HYPH</name>
<keyword evidence="12 18" id="KW-0675">Receptor</keyword>
<dbReference type="PROSITE" id="PS52016">
    <property type="entry name" value="TONB_DEPENDENT_REC_3"/>
    <property type="match status" value="1"/>
</dbReference>
<comment type="similarity">
    <text evidence="2 14 15">Belongs to the TonB-dependent receptor family.</text>
</comment>
<keyword evidence="6 14" id="KW-0812">Transmembrane</keyword>
<proteinExistence type="inferred from homology"/>
<organism evidence="18 19">
    <name type="scientific">Aquamicrobium zhengzhouense</name>
    <dbReference type="NCBI Taxonomy" id="2781738"/>
    <lineage>
        <taxon>Bacteria</taxon>
        <taxon>Pseudomonadati</taxon>
        <taxon>Pseudomonadota</taxon>
        <taxon>Alphaproteobacteria</taxon>
        <taxon>Hyphomicrobiales</taxon>
        <taxon>Phyllobacteriaceae</taxon>
        <taxon>Aquamicrobium</taxon>
    </lineage>
</organism>
<accession>A0ABS0SGZ2</accession>
<dbReference type="Gene3D" id="2.170.130.10">
    <property type="entry name" value="TonB-dependent receptor, plug domain"/>
    <property type="match status" value="1"/>
</dbReference>
<dbReference type="PANTHER" id="PTHR32552">
    <property type="entry name" value="FERRICHROME IRON RECEPTOR-RELATED"/>
    <property type="match status" value="1"/>
</dbReference>
<keyword evidence="11 14" id="KW-0472">Membrane</keyword>
<evidence type="ECO:0000256" key="15">
    <source>
        <dbReference type="RuleBase" id="RU003357"/>
    </source>
</evidence>
<comment type="subcellular location">
    <subcellularLocation>
        <location evidence="1 14">Cell outer membrane</location>
        <topology evidence="1 14">Multi-pass membrane protein</topology>
    </subcellularLocation>
</comment>
<reference evidence="18 19" key="1">
    <citation type="submission" date="2020-10" db="EMBL/GenBank/DDBJ databases">
        <title>Aquamicrobium zhengzhouensis sp. nov., a exopolysaccharide producing bacterium isolated from farmland soil.</title>
        <authorList>
            <person name="Wang X."/>
        </authorList>
    </citation>
    <scope>NUCLEOTIDE SEQUENCE [LARGE SCALE GENOMIC DNA]</scope>
    <source>
        <strain evidence="19">cd-1</strain>
    </source>
</reference>
<dbReference type="SUPFAM" id="SSF56935">
    <property type="entry name" value="Porins"/>
    <property type="match status" value="1"/>
</dbReference>
<keyword evidence="9" id="KW-0406">Ion transport</keyword>
<dbReference type="PANTHER" id="PTHR32552:SF89">
    <property type="entry name" value="CATECHOLATE SIDEROPHORE RECEPTOR FIU"/>
    <property type="match status" value="1"/>
</dbReference>
<feature type="domain" description="TonB-dependent receptor-like beta-barrel" evidence="16">
    <location>
        <begin position="298"/>
        <end position="736"/>
    </location>
</feature>
<evidence type="ECO:0000313" key="18">
    <source>
        <dbReference type="EMBL" id="MBI1622551.1"/>
    </source>
</evidence>
<evidence type="ECO:0000256" key="10">
    <source>
        <dbReference type="ARBA" id="ARBA00023077"/>
    </source>
</evidence>
<dbReference type="InterPro" id="IPR039426">
    <property type="entry name" value="TonB-dep_rcpt-like"/>
</dbReference>
<keyword evidence="10 15" id="KW-0798">TonB box</keyword>
<evidence type="ECO:0000259" key="17">
    <source>
        <dbReference type="Pfam" id="PF07715"/>
    </source>
</evidence>
<dbReference type="InterPro" id="IPR037066">
    <property type="entry name" value="Plug_dom_sf"/>
</dbReference>
<dbReference type="InterPro" id="IPR010105">
    <property type="entry name" value="TonB_sidphr_rcpt"/>
</dbReference>
<evidence type="ECO:0000256" key="3">
    <source>
        <dbReference type="ARBA" id="ARBA00022448"/>
    </source>
</evidence>
<evidence type="ECO:0000256" key="1">
    <source>
        <dbReference type="ARBA" id="ARBA00004571"/>
    </source>
</evidence>
<evidence type="ECO:0000256" key="14">
    <source>
        <dbReference type="PROSITE-ProRule" id="PRU01360"/>
    </source>
</evidence>
<gene>
    <name evidence="18" type="ORF">IOD40_17975</name>
</gene>
<evidence type="ECO:0000256" key="2">
    <source>
        <dbReference type="ARBA" id="ARBA00009810"/>
    </source>
</evidence>
<keyword evidence="4 14" id="KW-1134">Transmembrane beta strand</keyword>
<keyword evidence="5" id="KW-0410">Iron transport</keyword>
<evidence type="ECO:0000256" key="4">
    <source>
        <dbReference type="ARBA" id="ARBA00022452"/>
    </source>
</evidence>
<dbReference type="NCBIfam" id="TIGR01783">
    <property type="entry name" value="TonB-siderophor"/>
    <property type="match status" value="1"/>
</dbReference>
<keyword evidence="13 14" id="KW-0998">Cell outer membrane</keyword>
<dbReference type="InterPro" id="IPR012910">
    <property type="entry name" value="Plug_dom"/>
</dbReference>
<evidence type="ECO:0000313" key="19">
    <source>
        <dbReference type="Proteomes" id="UP000601789"/>
    </source>
</evidence>
<evidence type="ECO:0000259" key="16">
    <source>
        <dbReference type="Pfam" id="PF00593"/>
    </source>
</evidence>
<evidence type="ECO:0000256" key="13">
    <source>
        <dbReference type="ARBA" id="ARBA00023237"/>
    </source>
</evidence>
<dbReference type="InterPro" id="IPR000531">
    <property type="entry name" value="Beta-barrel_TonB"/>
</dbReference>
<keyword evidence="19" id="KW-1185">Reference proteome</keyword>
<dbReference type="Pfam" id="PF07715">
    <property type="entry name" value="Plug"/>
    <property type="match status" value="1"/>
</dbReference>
<keyword evidence="8" id="KW-0408">Iron</keyword>
<dbReference type="Proteomes" id="UP000601789">
    <property type="component" value="Unassembled WGS sequence"/>
</dbReference>
<keyword evidence="3 14" id="KW-0813">Transport</keyword>
<evidence type="ECO:0000256" key="5">
    <source>
        <dbReference type="ARBA" id="ARBA00022496"/>
    </source>
</evidence>
<dbReference type="EMBL" id="JADGMQ010000018">
    <property type="protein sequence ID" value="MBI1622551.1"/>
    <property type="molecule type" value="Genomic_DNA"/>
</dbReference>
<dbReference type="CDD" id="cd01347">
    <property type="entry name" value="ligand_gated_channel"/>
    <property type="match status" value="1"/>
</dbReference>
<feature type="domain" description="TonB-dependent receptor plug" evidence="17">
    <location>
        <begin position="88"/>
        <end position="186"/>
    </location>
</feature>
<dbReference type="Gene3D" id="2.40.170.20">
    <property type="entry name" value="TonB-dependent receptor, beta-barrel domain"/>
    <property type="match status" value="1"/>
</dbReference>
<evidence type="ECO:0000256" key="11">
    <source>
        <dbReference type="ARBA" id="ARBA00023136"/>
    </source>
</evidence>